<dbReference type="Gene3D" id="3.30.500.10">
    <property type="entry name" value="MHC class I-like antigen recognition-like"/>
    <property type="match status" value="1"/>
</dbReference>
<proteinExistence type="predicted"/>
<keyword evidence="5" id="KW-0325">Glycoprotein</keyword>
<comment type="caution">
    <text evidence="8">The sequence shown here is derived from an EMBL/GenBank/DDBJ whole genome shotgun (WGS) entry which is preliminary data.</text>
</comment>
<dbReference type="PANTHER" id="PTHR16675:SF251">
    <property type="entry name" value="HLA CLASS I HISTOCOMPATIBILITY ANTIGEN, C ALPHA CHAIN"/>
    <property type="match status" value="1"/>
</dbReference>
<dbReference type="GO" id="GO:0009897">
    <property type="term" value="C:external side of plasma membrane"/>
    <property type="evidence" value="ECO:0007669"/>
    <property type="project" value="TreeGrafter"/>
</dbReference>
<gene>
    <name evidence="8" type="ORF">J0S82_015021</name>
</gene>
<dbReference type="SUPFAM" id="SSF54452">
    <property type="entry name" value="MHC antigen-recognition domain"/>
    <property type="match status" value="1"/>
</dbReference>
<evidence type="ECO:0000313" key="8">
    <source>
        <dbReference type="EMBL" id="KAG8505931.1"/>
    </source>
</evidence>
<dbReference type="InterPro" id="IPR050208">
    <property type="entry name" value="MHC_class-I_related"/>
</dbReference>
<dbReference type="Gene3D" id="2.60.40.10">
    <property type="entry name" value="Immunoglobulins"/>
    <property type="match status" value="1"/>
</dbReference>
<dbReference type="InterPro" id="IPR011162">
    <property type="entry name" value="MHC_I/II-like_Ag-recog"/>
</dbReference>
<keyword evidence="3" id="KW-0391">Immunity</keyword>
<dbReference type="GO" id="GO:0030670">
    <property type="term" value="C:phagocytic vesicle membrane"/>
    <property type="evidence" value="ECO:0007669"/>
    <property type="project" value="UniProtKB-ARBA"/>
</dbReference>
<evidence type="ECO:0000256" key="1">
    <source>
        <dbReference type="ARBA" id="ARBA00004167"/>
    </source>
</evidence>
<dbReference type="GO" id="GO:0005102">
    <property type="term" value="F:signaling receptor binding"/>
    <property type="evidence" value="ECO:0007669"/>
    <property type="project" value="TreeGrafter"/>
</dbReference>
<dbReference type="InterPro" id="IPR037055">
    <property type="entry name" value="MHC_I-like_Ag-recog_sf"/>
</dbReference>
<evidence type="ECO:0000259" key="7">
    <source>
        <dbReference type="PROSITE" id="PS50835"/>
    </source>
</evidence>
<dbReference type="InterPro" id="IPR007110">
    <property type="entry name" value="Ig-like_dom"/>
</dbReference>
<evidence type="ECO:0000313" key="9">
    <source>
        <dbReference type="Proteomes" id="UP000700334"/>
    </source>
</evidence>
<dbReference type="PROSITE" id="PS50835">
    <property type="entry name" value="IG_LIKE"/>
    <property type="match status" value="1"/>
</dbReference>
<keyword evidence="2" id="KW-0490">MHC I</keyword>
<dbReference type="PANTHER" id="PTHR16675">
    <property type="entry name" value="MHC CLASS I-RELATED"/>
    <property type="match status" value="1"/>
</dbReference>
<sequence length="298" mass="32869">GMQIQRTPTLLLVLLGGPDSGLPLPEVFLQGDVRPCLWEPHARRSATWATRSSCDLTVMQRMRGWSPGHLDPAGGPEYWGQKMRLQVCQCPLRLVDPPDPGERAHRTVTQEVSFSGFRKGRRLGLHEAVTGSHTLQSMSGCDFAYEGANYIALNPDLLSWTLADTEAQSSWSKWEWFEAAGGTTWRASAGSGCSDTWRPEGEAAAPKWSHESASGSMRKKKKKNKCECSDASQNPQRQHCTSDHEVTLRCWALGFYPTDISMTWQRDGEDLTQDTEPGVDEAWGGEKLPEVGGCGGAF</sequence>
<dbReference type="Pfam" id="PF00129">
    <property type="entry name" value="MHC_I"/>
    <property type="match status" value="1"/>
</dbReference>
<dbReference type="GO" id="GO:0001916">
    <property type="term" value="P:positive regulation of T cell mediated cytotoxicity"/>
    <property type="evidence" value="ECO:0007669"/>
    <property type="project" value="TreeGrafter"/>
</dbReference>
<protein>
    <submittedName>
        <fullName evidence="8">HLA class I histocompatibility antigen, Cw-2 alpha chain</fullName>
    </submittedName>
</protein>
<accession>A0A8J5ZH49</accession>
<keyword evidence="9" id="KW-1185">Reference proteome</keyword>
<feature type="region of interest" description="Disordered" evidence="6">
    <location>
        <begin position="187"/>
        <end position="218"/>
    </location>
</feature>
<dbReference type="AlphaFoldDB" id="A0A8J5ZH49"/>
<feature type="domain" description="Ig-like" evidence="7">
    <location>
        <begin position="246"/>
        <end position="277"/>
    </location>
</feature>
<evidence type="ECO:0000256" key="6">
    <source>
        <dbReference type="SAM" id="MobiDB-lite"/>
    </source>
</evidence>
<dbReference type="GO" id="GO:0098553">
    <property type="term" value="C:lumenal side of endoplasmic reticulum membrane"/>
    <property type="evidence" value="ECO:0007669"/>
    <property type="project" value="UniProtKB-ARBA"/>
</dbReference>
<dbReference type="GO" id="GO:0006955">
    <property type="term" value="P:immune response"/>
    <property type="evidence" value="ECO:0007669"/>
    <property type="project" value="TreeGrafter"/>
</dbReference>
<dbReference type="GO" id="GO:0042612">
    <property type="term" value="C:MHC class I protein complex"/>
    <property type="evidence" value="ECO:0007669"/>
    <property type="project" value="UniProtKB-KW"/>
</dbReference>
<dbReference type="GO" id="GO:0005615">
    <property type="term" value="C:extracellular space"/>
    <property type="evidence" value="ECO:0007669"/>
    <property type="project" value="TreeGrafter"/>
</dbReference>
<evidence type="ECO:0000256" key="5">
    <source>
        <dbReference type="ARBA" id="ARBA00023180"/>
    </source>
</evidence>
<dbReference type="GO" id="GO:0042605">
    <property type="term" value="F:peptide antigen binding"/>
    <property type="evidence" value="ECO:0007669"/>
    <property type="project" value="TreeGrafter"/>
</dbReference>
<dbReference type="InterPro" id="IPR011161">
    <property type="entry name" value="MHC_I-like_Ag-recog"/>
</dbReference>
<evidence type="ECO:0000256" key="4">
    <source>
        <dbReference type="ARBA" id="ARBA00023136"/>
    </source>
</evidence>
<dbReference type="GO" id="GO:0002486">
    <property type="term" value="P:antigen processing and presentation of endogenous peptide antigen via MHC class I via ER pathway, TAP-independent"/>
    <property type="evidence" value="ECO:0007669"/>
    <property type="project" value="TreeGrafter"/>
</dbReference>
<dbReference type="GO" id="GO:0002476">
    <property type="term" value="P:antigen processing and presentation of endogenous peptide antigen via MHC class Ib"/>
    <property type="evidence" value="ECO:0007669"/>
    <property type="project" value="TreeGrafter"/>
</dbReference>
<dbReference type="Pfam" id="PF07654">
    <property type="entry name" value="C1-set"/>
    <property type="match status" value="1"/>
</dbReference>
<dbReference type="InterPro" id="IPR003597">
    <property type="entry name" value="Ig_C1-set"/>
</dbReference>
<evidence type="ECO:0000256" key="2">
    <source>
        <dbReference type="ARBA" id="ARBA00022451"/>
    </source>
</evidence>
<reference evidence="8" key="1">
    <citation type="journal article" date="2021" name="Evol. Appl.">
        <title>The genome of the Pyrenean desman and the effects of bottlenecks and inbreeding on the genomic landscape of an endangered species.</title>
        <authorList>
            <person name="Escoda L."/>
            <person name="Castresana J."/>
        </authorList>
    </citation>
    <scope>NUCLEOTIDE SEQUENCE</scope>
    <source>
        <strain evidence="8">IBE-C5619</strain>
    </source>
</reference>
<evidence type="ECO:0000256" key="3">
    <source>
        <dbReference type="ARBA" id="ARBA00022859"/>
    </source>
</evidence>
<dbReference type="InterPro" id="IPR036179">
    <property type="entry name" value="Ig-like_dom_sf"/>
</dbReference>
<organism evidence="8 9">
    <name type="scientific">Galemys pyrenaicus</name>
    <name type="common">Iberian desman</name>
    <name type="synonym">Pyrenean desman</name>
    <dbReference type="NCBI Taxonomy" id="202257"/>
    <lineage>
        <taxon>Eukaryota</taxon>
        <taxon>Metazoa</taxon>
        <taxon>Chordata</taxon>
        <taxon>Craniata</taxon>
        <taxon>Vertebrata</taxon>
        <taxon>Euteleostomi</taxon>
        <taxon>Mammalia</taxon>
        <taxon>Eutheria</taxon>
        <taxon>Laurasiatheria</taxon>
        <taxon>Eulipotyphla</taxon>
        <taxon>Talpidae</taxon>
        <taxon>Galemys</taxon>
    </lineage>
</organism>
<feature type="non-terminal residue" evidence="8">
    <location>
        <position position="1"/>
    </location>
</feature>
<dbReference type="SUPFAM" id="SSF48726">
    <property type="entry name" value="Immunoglobulin"/>
    <property type="match status" value="1"/>
</dbReference>
<comment type="subcellular location">
    <subcellularLocation>
        <location evidence="1">Membrane</location>
        <topology evidence="1">Single-pass membrane protein</topology>
    </subcellularLocation>
</comment>
<name>A0A8J5ZH49_GALPY</name>
<dbReference type="InterPro" id="IPR013783">
    <property type="entry name" value="Ig-like_fold"/>
</dbReference>
<keyword evidence="4" id="KW-0472">Membrane</keyword>
<dbReference type="Proteomes" id="UP000700334">
    <property type="component" value="Unassembled WGS sequence"/>
</dbReference>
<dbReference type="EMBL" id="JAGFMF010012209">
    <property type="protein sequence ID" value="KAG8505931.1"/>
    <property type="molecule type" value="Genomic_DNA"/>
</dbReference>